<keyword evidence="2" id="KW-1185">Reference proteome</keyword>
<reference evidence="1 2" key="1">
    <citation type="submission" date="2017-02" db="EMBL/GenBank/DDBJ databases">
        <authorList>
            <person name="Peterson S.W."/>
        </authorList>
    </citation>
    <scope>NUCLEOTIDE SEQUENCE [LARGE SCALE GENOMIC DNA]</scope>
    <source>
        <strain evidence="1 2">B Mb 05.01</strain>
    </source>
</reference>
<sequence length="46" mass="5591">MPREAKFLRKQRRKLRNGTLRTERRAYLDEHLPGWDSVELDRILGI</sequence>
<dbReference type="AlphaFoldDB" id="A0A1R4JY48"/>
<dbReference type="Proteomes" id="UP000196320">
    <property type="component" value="Unassembled WGS sequence"/>
</dbReference>
<organism evidence="1 2">
    <name type="scientific">Microbacterium esteraromaticum</name>
    <dbReference type="NCBI Taxonomy" id="57043"/>
    <lineage>
        <taxon>Bacteria</taxon>
        <taxon>Bacillati</taxon>
        <taxon>Actinomycetota</taxon>
        <taxon>Actinomycetes</taxon>
        <taxon>Micrococcales</taxon>
        <taxon>Microbacteriaceae</taxon>
        <taxon>Microbacterium</taxon>
    </lineage>
</organism>
<dbReference type="RefSeq" id="WP_179206748.1">
    <property type="nucleotide sequence ID" value="NZ_FUKO01000022.1"/>
</dbReference>
<evidence type="ECO:0000313" key="2">
    <source>
        <dbReference type="Proteomes" id="UP000196320"/>
    </source>
</evidence>
<evidence type="ECO:0000313" key="1">
    <source>
        <dbReference type="EMBL" id="SJN36919.1"/>
    </source>
</evidence>
<dbReference type="EMBL" id="FUKO01000022">
    <property type="protein sequence ID" value="SJN36919.1"/>
    <property type="molecule type" value="Genomic_DNA"/>
</dbReference>
<name>A0A1R4JY48_9MICO</name>
<protein>
    <submittedName>
        <fullName evidence="1">Uncharacterized protein</fullName>
    </submittedName>
</protein>
<proteinExistence type="predicted"/>
<accession>A0A1R4JY48</accession>
<gene>
    <name evidence="1" type="ORF">FM104_09390</name>
</gene>